<sequence>MLFSTFSLRWRSVDCVGDIPPGRIGHTLCVNATEDKVFLYGGVNDKNESISNYLDDLYAFDVKEKRWTEIKMSGDLQSSRAFHTAVYYEGKTYVFGGCNGRGRFNKLFAISEDGRCEQINTQCQAPSTRYCHSAVLFEGKMYIFAGKCGGRNSNKRLSDLHTYDFAANTWETCPQRGDTPSPRSAHAAFTCGRNMIMFGGRNSLGECCEDMYSYSYDTGVWRRIDLPNGGSLFGRARNSVVVHHGRVVVFGGWNGKKKLNDLFTYLVDSNTIETVQDPGDRCPSRRECHVAVVCKNTMLVFGGRFRGEFMSDTAELDLGPKSLKQICRDWILESGFRESYPTRNGQMLPLRLQQFIENSRMLTCKEQKGEPQTPLHDSNVPNEALSSDSNSQHE</sequence>
<feature type="compositionally biased region" description="Polar residues" evidence="3">
    <location>
        <begin position="375"/>
        <end position="394"/>
    </location>
</feature>
<dbReference type="Pfam" id="PF24681">
    <property type="entry name" value="Kelch_KLHDC2_KLHL20_DRC7"/>
    <property type="match status" value="1"/>
</dbReference>
<dbReference type="Proteomes" id="UP000192257">
    <property type="component" value="Unassembled WGS sequence"/>
</dbReference>
<protein>
    <submittedName>
        <fullName evidence="4">Kelchcontaining protein</fullName>
    </submittedName>
</protein>
<keyword evidence="1" id="KW-0880">Kelch repeat</keyword>
<gene>
    <name evidence="4" type="ORF">TM35_000152880</name>
</gene>
<dbReference type="RefSeq" id="XP_028882923.1">
    <property type="nucleotide sequence ID" value="XM_029025940.1"/>
</dbReference>
<proteinExistence type="predicted"/>
<dbReference type="PANTHER" id="PTHR46093">
    <property type="entry name" value="ACYL-COA-BINDING DOMAIN-CONTAINING PROTEIN 5"/>
    <property type="match status" value="1"/>
</dbReference>
<dbReference type="PANTHER" id="PTHR46093:SF18">
    <property type="entry name" value="FIBRONECTIN TYPE-III DOMAIN-CONTAINING PROTEIN"/>
    <property type="match status" value="1"/>
</dbReference>
<organism evidence="4 5">
    <name type="scientific">Trypanosoma theileri</name>
    <dbReference type="NCBI Taxonomy" id="67003"/>
    <lineage>
        <taxon>Eukaryota</taxon>
        <taxon>Discoba</taxon>
        <taxon>Euglenozoa</taxon>
        <taxon>Kinetoplastea</taxon>
        <taxon>Metakinetoplastina</taxon>
        <taxon>Trypanosomatida</taxon>
        <taxon>Trypanosomatidae</taxon>
        <taxon>Trypanosoma</taxon>
    </lineage>
</organism>
<evidence type="ECO:0000313" key="4">
    <source>
        <dbReference type="EMBL" id="ORC88857.1"/>
    </source>
</evidence>
<dbReference type="SUPFAM" id="SSF117281">
    <property type="entry name" value="Kelch motif"/>
    <property type="match status" value="2"/>
</dbReference>
<evidence type="ECO:0000313" key="5">
    <source>
        <dbReference type="Proteomes" id="UP000192257"/>
    </source>
</evidence>
<keyword evidence="5" id="KW-1185">Reference proteome</keyword>
<dbReference type="Pfam" id="PF01344">
    <property type="entry name" value="Kelch_1"/>
    <property type="match status" value="1"/>
</dbReference>
<dbReference type="SMART" id="SM00612">
    <property type="entry name" value="Kelch"/>
    <property type="match status" value="3"/>
</dbReference>
<dbReference type="GeneID" id="39985720"/>
<name>A0A1X0NVZ5_9TRYP</name>
<evidence type="ECO:0000256" key="3">
    <source>
        <dbReference type="SAM" id="MobiDB-lite"/>
    </source>
</evidence>
<dbReference type="STRING" id="67003.A0A1X0NVZ5"/>
<dbReference type="VEuPathDB" id="TriTrypDB:TM35_000152880"/>
<dbReference type="OrthoDB" id="10250130at2759"/>
<dbReference type="AlphaFoldDB" id="A0A1X0NVZ5"/>
<evidence type="ECO:0000256" key="1">
    <source>
        <dbReference type="ARBA" id="ARBA00022441"/>
    </source>
</evidence>
<feature type="region of interest" description="Disordered" evidence="3">
    <location>
        <begin position="365"/>
        <end position="394"/>
    </location>
</feature>
<comment type="caution">
    <text evidence="4">The sequence shown here is derived from an EMBL/GenBank/DDBJ whole genome shotgun (WGS) entry which is preliminary data.</text>
</comment>
<dbReference type="Gene3D" id="2.120.10.80">
    <property type="entry name" value="Kelch-type beta propeller"/>
    <property type="match status" value="2"/>
</dbReference>
<dbReference type="InterPro" id="IPR006652">
    <property type="entry name" value="Kelch_1"/>
</dbReference>
<dbReference type="EMBL" id="NBCO01000015">
    <property type="protein sequence ID" value="ORC88857.1"/>
    <property type="molecule type" value="Genomic_DNA"/>
</dbReference>
<dbReference type="InterPro" id="IPR015915">
    <property type="entry name" value="Kelch-typ_b-propeller"/>
</dbReference>
<evidence type="ECO:0000256" key="2">
    <source>
        <dbReference type="ARBA" id="ARBA00022737"/>
    </source>
</evidence>
<accession>A0A1X0NVZ5</accession>
<reference evidence="4 5" key="1">
    <citation type="submission" date="2017-03" db="EMBL/GenBank/DDBJ databases">
        <title>An alternative strategy for trypanosome survival in the mammalian bloodstream revealed through genome and transcriptome analysis of the ubiquitous bovine parasite Trypanosoma (Megatrypanum) theileri.</title>
        <authorList>
            <person name="Kelly S."/>
            <person name="Ivens A."/>
            <person name="Mott A."/>
            <person name="O'Neill E."/>
            <person name="Emms D."/>
            <person name="Macleod O."/>
            <person name="Voorheis P."/>
            <person name="Matthews J."/>
            <person name="Matthews K."/>
            <person name="Carrington M."/>
        </authorList>
    </citation>
    <scope>NUCLEOTIDE SEQUENCE [LARGE SCALE GENOMIC DNA]</scope>
    <source>
        <strain evidence="4">Edinburgh</strain>
    </source>
</reference>
<keyword evidence="2" id="KW-0677">Repeat</keyword>